<accession>A0A2N9M428</accession>
<name>A0A2N9M428_9BACT</name>
<protein>
    <submittedName>
        <fullName evidence="1">Uncharacterized protein</fullName>
    </submittedName>
</protein>
<dbReference type="Proteomes" id="UP000239735">
    <property type="component" value="Unassembled WGS sequence"/>
</dbReference>
<organism evidence="1 2">
    <name type="scientific">Candidatus Sulfuritelmatomonas gaucii</name>
    <dbReference type="NCBI Taxonomy" id="2043161"/>
    <lineage>
        <taxon>Bacteria</taxon>
        <taxon>Pseudomonadati</taxon>
        <taxon>Acidobacteriota</taxon>
        <taxon>Terriglobia</taxon>
        <taxon>Terriglobales</taxon>
        <taxon>Acidobacteriaceae</taxon>
        <taxon>Candidatus Sulfuritelmatomonas</taxon>
    </lineage>
</organism>
<sequence length="234" mass="27249">MPMPPKLNHKRALFVLTKIDEILAWEKQKEEERDTRFVDLGRYLCEVRAGQYWRLQNLTSFDEFLQRRFPDSRRTAYYLMSIHEHLPPQIRRELKQVGWTKAAVLTKVARSDGKDFDSAAWMHKARSLPRDQFKREVDQHLTGKDSEPTEIICFKFYKSQIPVIERAIETAGLMLGTDKSRGYCLEMICADFLAGANLDSGQPNVLLSSITRFFQFLPGEQRQAFVEQITEKAS</sequence>
<proteinExistence type="predicted"/>
<evidence type="ECO:0000313" key="2">
    <source>
        <dbReference type="Proteomes" id="UP000239735"/>
    </source>
</evidence>
<evidence type="ECO:0000313" key="1">
    <source>
        <dbReference type="EMBL" id="SPE30177.1"/>
    </source>
</evidence>
<gene>
    <name evidence="1" type="ORF">SBA5_760009</name>
</gene>
<dbReference type="EMBL" id="OKRB01000137">
    <property type="protein sequence ID" value="SPE30177.1"/>
    <property type="molecule type" value="Genomic_DNA"/>
</dbReference>
<dbReference type="AlphaFoldDB" id="A0A2N9M428"/>
<reference evidence="2" key="1">
    <citation type="submission" date="2018-02" db="EMBL/GenBank/DDBJ databases">
        <authorList>
            <person name="Hausmann B."/>
        </authorList>
    </citation>
    <scope>NUCLEOTIDE SEQUENCE [LARGE SCALE GENOMIC DNA]</scope>
    <source>
        <strain evidence="2">Peat soil MAG SbA5</strain>
    </source>
</reference>